<organism evidence="1 2">
    <name type="scientific">Mytilus coruscus</name>
    <name type="common">Sea mussel</name>
    <dbReference type="NCBI Taxonomy" id="42192"/>
    <lineage>
        <taxon>Eukaryota</taxon>
        <taxon>Metazoa</taxon>
        <taxon>Spiralia</taxon>
        <taxon>Lophotrochozoa</taxon>
        <taxon>Mollusca</taxon>
        <taxon>Bivalvia</taxon>
        <taxon>Autobranchia</taxon>
        <taxon>Pteriomorphia</taxon>
        <taxon>Mytilida</taxon>
        <taxon>Mytiloidea</taxon>
        <taxon>Mytilidae</taxon>
        <taxon>Mytilinae</taxon>
        <taxon>Mytilus</taxon>
    </lineage>
</organism>
<accession>A0A6J8ERJ0</accession>
<dbReference type="OrthoDB" id="6156963at2759"/>
<dbReference type="Proteomes" id="UP000507470">
    <property type="component" value="Unassembled WGS sequence"/>
</dbReference>
<gene>
    <name evidence="1" type="ORF">MCOR_54186</name>
</gene>
<dbReference type="AlphaFoldDB" id="A0A6J8ERJ0"/>
<dbReference type="EMBL" id="CACVKT020009503">
    <property type="protein sequence ID" value="CAC5422115.1"/>
    <property type="molecule type" value="Genomic_DNA"/>
</dbReference>
<evidence type="ECO:0000313" key="1">
    <source>
        <dbReference type="EMBL" id="CAC5422115.1"/>
    </source>
</evidence>
<protein>
    <submittedName>
        <fullName evidence="1">Uncharacterized protein</fullName>
    </submittedName>
</protein>
<name>A0A6J8ERJ0_MYTCO</name>
<sequence length="184" mass="20757">MTRNQYIFNVDFNISIQFDPGLKISKYEILQNASLAQPFCDWNTGFRTNEFSLNKWLQDSKIPTTDVLTKPMASQLIETLGIGNLIDSSSCERSHSKYSPSVNGWKSECPLSVLQTILEIPATCVILSHCTAIDCCVDVDLLHRSLHVVFDLNVCNNTFTVGIDKLQLEPINLTNIEYGLYDFL</sequence>
<proteinExistence type="predicted"/>
<keyword evidence="2" id="KW-1185">Reference proteome</keyword>
<evidence type="ECO:0000313" key="2">
    <source>
        <dbReference type="Proteomes" id="UP000507470"/>
    </source>
</evidence>
<reference evidence="1 2" key="1">
    <citation type="submission" date="2020-06" db="EMBL/GenBank/DDBJ databases">
        <authorList>
            <person name="Li R."/>
            <person name="Bekaert M."/>
        </authorList>
    </citation>
    <scope>NUCLEOTIDE SEQUENCE [LARGE SCALE GENOMIC DNA]</scope>
    <source>
        <strain evidence="2">wild</strain>
    </source>
</reference>